<accession>A0AB34IP35</accession>
<comment type="subcellular location">
    <subcellularLocation>
        <location evidence="1">Membrane</location>
    </subcellularLocation>
</comment>
<evidence type="ECO:0000256" key="3">
    <source>
        <dbReference type="ARBA" id="ARBA00022692"/>
    </source>
</evidence>
<keyword evidence="3 6" id="KW-0812">Transmembrane</keyword>
<dbReference type="InterPro" id="IPR044890">
    <property type="entry name" value="TMEM14_sf"/>
</dbReference>
<feature type="transmembrane region" description="Helical" evidence="6">
    <location>
        <begin position="6"/>
        <end position="24"/>
    </location>
</feature>
<proteinExistence type="inferred from homology"/>
<protein>
    <submittedName>
        <fullName evidence="7">Uncharacterized protein</fullName>
    </submittedName>
</protein>
<reference evidence="7 8" key="1">
    <citation type="journal article" date="2024" name="Science">
        <title>Giant polyketide synthase enzymes in the biosynthesis of giant marine polyether toxins.</title>
        <authorList>
            <person name="Fallon T.R."/>
            <person name="Shende V.V."/>
            <person name="Wierzbicki I.H."/>
            <person name="Pendleton A.L."/>
            <person name="Watervoot N.F."/>
            <person name="Auber R.P."/>
            <person name="Gonzalez D.J."/>
            <person name="Wisecaver J.H."/>
            <person name="Moore B.S."/>
        </authorList>
    </citation>
    <scope>NUCLEOTIDE SEQUENCE [LARGE SCALE GENOMIC DNA]</scope>
    <source>
        <strain evidence="7 8">12B1</strain>
    </source>
</reference>
<organism evidence="7 8">
    <name type="scientific">Prymnesium parvum</name>
    <name type="common">Toxic golden alga</name>
    <dbReference type="NCBI Taxonomy" id="97485"/>
    <lineage>
        <taxon>Eukaryota</taxon>
        <taxon>Haptista</taxon>
        <taxon>Haptophyta</taxon>
        <taxon>Prymnesiophyceae</taxon>
        <taxon>Prymnesiales</taxon>
        <taxon>Prymnesiaceae</taxon>
        <taxon>Prymnesium</taxon>
    </lineage>
</organism>
<sequence>MGGSAHLSLTVGTLLIGGGIMGYVRKDSMASLAAGTTFGGLMIGSGLLIQAGRDYEGHVVGAAASGVVAAAMGARFVRSRAFMPAGAVSLLTAASAAYHCKKASEWQ</sequence>
<evidence type="ECO:0000256" key="4">
    <source>
        <dbReference type="ARBA" id="ARBA00022989"/>
    </source>
</evidence>
<keyword evidence="5 6" id="KW-0472">Membrane</keyword>
<gene>
    <name evidence="7" type="ORF">AB1Y20_010580</name>
</gene>
<dbReference type="EMBL" id="JBGBPQ010000020">
    <property type="protein sequence ID" value="KAL1504171.1"/>
    <property type="molecule type" value="Genomic_DNA"/>
</dbReference>
<keyword evidence="4 6" id="KW-1133">Transmembrane helix</keyword>
<comment type="similarity">
    <text evidence="2">Belongs to the TMEM14 family.</text>
</comment>
<comment type="caution">
    <text evidence="7">The sequence shown here is derived from an EMBL/GenBank/DDBJ whole genome shotgun (WGS) entry which is preliminary data.</text>
</comment>
<evidence type="ECO:0000313" key="7">
    <source>
        <dbReference type="EMBL" id="KAL1504171.1"/>
    </source>
</evidence>
<dbReference type="GO" id="GO:0016020">
    <property type="term" value="C:membrane"/>
    <property type="evidence" value="ECO:0007669"/>
    <property type="project" value="UniProtKB-SubCell"/>
</dbReference>
<dbReference type="PANTHER" id="PTHR12668:SF53">
    <property type="entry name" value="TMEM14 PROTEIN HOMOLOG YJR085C"/>
    <property type="match status" value="1"/>
</dbReference>
<feature type="transmembrane region" description="Helical" evidence="6">
    <location>
        <begin position="57"/>
        <end position="77"/>
    </location>
</feature>
<feature type="transmembrane region" description="Helical" evidence="6">
    <location>
        <begin position="31"/>
        <end position="51"/>
    </location>
</feature>
<dbReference type="Gene3D" id="1.10.10.1740">
    <property type="entry name" value="Transmembrane protein 14-like"/>
    <property type="match status" value="1"/>
</dbReference>
<name>A0AB34IP35_PRYPA</name>
<dbReference type="AlphaFoldDB" id="A0AB34IP35"/>
<dbReference type="Proteomes" id="UP001515480">
    <property type="component" value="Unassembled WGS sequence"/>
</dbReference>
<evidence type="ECO:0000256" key="5">
    <source>
        <dbReference type="ARBA" id="ARBA00023136"/>
    </source>
</evidence>
<evidence type="ECO:0000313" key="8">
    <source>
        <dbReference type="Proteomes" id="UP001515480"/>
    </source>
</evidence>
<evidence type="ECO:0000256" key="2">
    <source>
        <dbReference type="ARBA" id="ARBA00007590"/>
    </source>
</evidence>
<dbReference type="PANTHER" id="PTHR12668">
    <property type="entry name" value="TRANSMEMBRANE PROTEIN 14, 15"/>
    <property type="match status" value="1"/>
</dbReference>
<keyword evidence="8" id="KW-1185">Reference proteome</keyword>
<dbReference type="Pfam" id="PF03647">
    <property type="entry name" value="Tmemb_14"/>
    <property type="match status" value="1"/>
</dbReference>
<evidence type="ECO:0000256" key="6">
    <source>
        <dbReference type="SAM" id="Phobius"/>
    </source>
</evidence>
<dbReference type="InterPro" id="IPR005349">
    <property type="entry name" value="TMEM14"/>
</dbReference>
<evidence type="ECO:0000256" key="1">
    <source>
        <dbReference type="ARBA" id="ARBA00004370"/>
    </source>
</evidence>